<feature type="compositionally biased region" description="Basic and acidic residues" evidence="1">
    <location>
        <begin position="104"/>
        <end position="120"/>
    </location>
</feature>
<dbReference type="Pfam" id="PF03080">
    <property type="entry name" value="Neprosin"/>
    <property type="match status" value="1"/>
</dbReference>
<reference evidence="3 4" key="1">
    <citation type="journal article" date="2013" name="Nat. Genet.">
        <title>The high-quality draft genome of peach (Prunus persica) identifies unique patterns of genetic diversity, domestication and genome evolution.</title>
        <authorList>
            <consortium name="International Peach Genome Initiative"/>
            <person name="Verde I."/>
            <person name="Abbott A.G."/>
            <person name="Scalabrin S."/>
            <person name="Jung S."/>
            <person name="Shu S."/>
            <person name="Marroni F."/>
            <person name="Zhebentyayeva T."/>
            <person name="Dettori M.T."/>
            <person name="Grimwood J."/>
            <person name="Cattonaro F."/>
            <person name="Zuccolo A."/>
            <person name="Rossini L."/>
            <person name="Jenkins J."/>
            <person name="Vendramin E."/>
            <person name="Meisel L.A."/>
            <person name="Decroocq V."/>
            <person name="Sosinski B."/>
            <person name="Prochnik S."/>
            <person name="Mitros T."/>
            <person name="Policriti A."/>
            <person name="Cipriani G."/>
            <person name="Dondini L."/>
            <person name="Ficklin S."/>
            <person name="Goodstein D.M."/>
            <person name="Xuan P."/>
            <person name="Del Fabbro C."/>
            <person name="Aramini V."/>
            <person name="Copetti D."/>
            <person name="Gonzalez S."/>
            <person name="Horner D.S."/>
            <person name="Falchi R."/>
            <person name="Lucas S."/>
            <person name="Mica E."/>
            <person name="Maldonado J."/>
            <person name="Lazzari B."/>
            <person name="Bielenberg D."/>
            <person name="Pirona R."/>
            <person name="Miculan M."/>
            <person name="Barakat A."/>
            <person name="Testolin R."/>
            <person name="Stella A."/>
            <person name="Tartarini S."/>
            <person name="Tonutti P."/>
            <person name="Arus P."/>
            <person name="Orellana A."/>
            <person name="Wells C."/>
            <person name="Main D."/>
            <person name="Vizzotto G."/>
            <person name="Silva H."/>
            <person name="Salamini F."/>
            <person name="Schmutz J."/>
            <person name="Morgante M."/>
            <person name="Rokhsar D.S."/>
        </authorList>
    </citation>
    <scope>NUCLEOTIDE SEQUENCE [LARGE SCALE GENOMIC DNA]</scope>
    <source>
        <strain evidence="4">cv. Nemared</strain>
    </source>
</reference>
<keyword evidence="4" id="KW-1185">Reference proteome</keyword>
<feature type="compositionally biased region" description="Polar residues" evidence="1">
    <location>
        <begin position="121"/>
        <end position="138"/>
    </location>
</feature>
<evidence type="ECO:0000256" key="1">
    <source>
        <dbReference type="SAM" id="MobiDB-lite"/>
    </source>
</evidence>
<feature type="domain" description="Neprosin PEP catalytic" evidence="2">
    <location>
        <begin position="116"/>
        <end position="383"/>
    </location>
</feature>
<organism evidence="3 4">
    <name type="scientific">Prunus persica</name>
    <name type="common">Peach</name>
    <name type="synonym">Amygdalus persica</name>
    <dbReference type="NCBI Taxonomy" id="3760"/>
    <lineage>
        <taxon>Eukaryota</taxon>
        <taxon>Viridiplantae</taxon>
        <taxon>Streptophyta</taxon>
        <taxon>Embryophyta</taxon>
        <taxon>Tracheophyta</taxon>
        <taxon>Spermatophyta</taxon>
        <taxon>Magnoliopsida</taxon>
        <taxon>eudicotyledons</taxon>
        <taxon>Gunneridae</taxon>
        <taxon>Pentapetalae</taxon>
        <taxon>rosids</taxon>
        <taxon>fabids</taxon>
        <taxon>Rosales</taxon>
        <taxon>Rosaceae</taxon>
        <taxon>Amygdaloideae</taxon>
        <taxon>Amygdaleae</taxon>
        <taxon>Prunus</taxon>
    </lineage>
</organism>
<dbReference type="Gene3D" id="3.90.1320.10">
    <property type="entry name" value="Outer-capsid protein sigma 3, large lobe"/>
    <property type="match status" value="1"/>
</dbReference>
<dbReference type="InterPro" id="IPR053168">
    <property type="entry name" value="Glutamic_endopeptidase"/>
</dbReference>
<dbReference type="PROSITE" id="PS52045">
    <property type="entry name" value="NEPROSIN_PEP_CD"/>
    <property type="match status" value="1"/>
</dbReference>
<dbReference type="Proteomes" id="UP000006882">
    <property type="component" value="Chromosome G1"/>
</dbReference>
<protein>
    <recommendedName>
        <fullName evidence="2">Neprosin PEP catalytic domain-containing protein</fullName>
    </recommendedName>
</protein>
<dbReference type="PANTHER" id="PTHR31589:SF111">
    <property type="entry name" value="NEPROSIN DOMAIN-CONTAINING PROTEIN"/>
    <property type="match status" value="1"/>
</dbReference>
<proteinExistence type="predicted"/>
<sequence>MGKGLCSGEVIRLRGMKMMVIMLGVTVTLIRFGVLVEGDLFSKQKILEVERKLTQLRRPAVKTIQSEDGDIIDCIDIYKQPAFGHPALRNHTIQMAPTYDATKETKTMGKMDRWKKRNEEQSPTTVKQTWHKSGSCPQGTIPVRRIRKKELLRASSVKDHGRKKHSSTLSRHVSEFSDNKTVNLQRANHSVNPSVYGDRQTRFFVYWTVDGSKKTGCFDLTCPGFVQTSHEIALGAAIYPISVPNGLPYQIIVYIYKDPVTSNWWVQYGEKINVGYWPPELFVALSYHATSAEWGGEVYSSRVGTTPHTKTDMGSGHFADSVWGTSGAIRRIRIHENSPGLKFPDIVTTLMDEFNCYNVRYLSDYVEDPEFYYGGPGRNYMCP</sequence>
<accession>A0A251RBA1</accession>
<name>A0A251RBA1_PRUPE</name>
<dbReference type="Gramene" id="ONI33303">
    <property type="protein sequence ID" value="ONI33303"/>
    <property type="gene ID" value="PRUPE_1G415700"/>
</dbReference>
<evidence type="ECO:0000313" key="4">
    <source>
        <dbReference type="Proteomes" id="UP000006882"/>
    </source>
</evidence>
<gene>
    <name evidence="3" type="ORF">PRUPE_1G415700</name>
</gene>
<feature type="region of interest" description="Disordered" evidence="1">
    <location>
        <begin position="104"/>
        <end position="139"/>
    </location>
</feature>
<evidence type="ECO:0000259" key="2">
    <source>
        <dbReference type="PROSITE" id="PS52045"/>
    </source>
</evidence>
<dbReference type="PANTHER" id="PTHR31589">
    <property type="entry name" value="PROTEIN, PUTATIVE (DUF239)-RELATED-RELATED"/>
    <property type="match status" value="1"/>
</dbReference>
<evidence type="ECO:0000313" key="3">
    <source>
        <dbReference type="EMBL" id="ONI33303.1"/>
    </source>
</evidence>
<dbReference type="InterPro" id="IPR004314">
    <property type="entry name" value="Neprosin"/>
</dbReference>
<dbReference type="AlphaFoldDB" id="A0A251RBA1"/>
<dbReference type="EMBL" id="CM007651">
    <property type="protein sequence ID" value="ONI33303.1"/>
    <property type="molecule type" value="Genomic_DNA"/>
</dbReference>